<gene>
    <name evidence="1" type="ORF">LKE01_14120</name>
</gene>
<proteinExistence type="predicted"/>
<reference evidence="1" key="1">
    <citation type="submission" date="2019-07" db="EMBL/GenBank/DDBJ databases">
        <title>Whole genome shotgun sequence of Lactobacillus kefiri NBRC 15888.</title>
        <authorList>
            <person name="Hosoyama A."/>
            <person name="Uohara A."/>
            <person name="Ohji S."/>
            <person name="Ichikawa N."/>
        </authorList>
    </citation>
    <scope>NUCLEOTIDE SEQUENCE [LARGE SCALE GENOMIC DNA]</scope>
    <source>
        <strain evidence="1">NBRC 15888</strain>
    </source>
</reference>
<dbReference type="Proteomes" id="UP000321893">
    <property type="component" value="Unassembled WGS sequence"/>
</dbReference>
<dbReference type="RefSeq" id="WP_054769748.1">
    <property type="nucleotide sequence ID" value="NZ_BJVK01000016.1"/>
</dbReference>
<evidence type="ECO:0000313" key="2">
    <source>
        <dbReference type="Proteomes" id="UP000321893"/>
    </source>
</evidence>
<keyword evidence="2" id="KW-1185">Reference proteome</keyword>
<dbReference type="GeneID" id="71567997"/>
<name>A0A511DUS3_LENKE</name>
<evidence type="ECO:0000313" key="1">
    <source>
        <dbReference type="EMBL" id="GEL28592.1"/>
    </source>
</evidence>
<dbReference type="STRING" id="1423764.FC95_GL001052"/>
<sequence>MSHFDASMVVTIAIGLILMILTNNRPFAITLAVIAILATIMLTIKKILDRNQSRNQHHLKD</sequence>
<dbReference type="AlphaFoldDB" id="A0A511DUS3"/>
<accession>A0A511DUS3</accession>
<dbReference type="EMBL" id="BJVK01000016">
    <property type="protein sequence ID" value="GEL28592.1"/>
    <property type="molecule type" value="Genomic_DNA"/>
</dbReference>
<protein>
    <submittedName>
        <fullName evidence="1">Uncharacterized protein</fullName>
    </submittedName>
</protein>
<comment type="caution">
    <text evidence="1">The sequence shown here is derived from an EMBL/GenBank/DDBJ whole genome shotgun (WGS) entry which is preliminary data.</text>
</comment>
<organism evidence="1 2">
    <name type="scientific">Lentilactobacillus kefiri</name>
    <name type="common">Lactobacillus kefiri</name>
    <dbReference type="NCBI Taxonomy" id="33962"/>
    <lineage>
        <taxon>Bacteria</taxon>
        <taxon>Bacillati</taxon>
        <taxon>Bacillota</taxon>
        <taxon>Bacilli</taxon>
        <taxon>Lactobacillales</taxon>
        <taxon>Lactobacillaceae</taxon>
        <taxon>Lentilactobacillus</taxon>
    </lineage>
</organism>